<protein>
    <submittedName>
        <fullName evidence="2">Uncharacterized protein</fullName>
    </submittedName>
</protein>
<proteinExistence type="predicted"/>
<evidence type="ECO:0000313" key="2">
    <source>
        <dbReference type="EMBL" id="WPU96682.1"/>
    </source>
</evidence>
<feature type="transmembrane region" description="Helical" evidence="1">
    <location>
        <begin position="174"/>
        <end position="192"/>
    </location>
</feature>
<keyword evidence="1" id="KW-0472">Membrane</keyword>
<gene>
    <name evidence="2" type="ORF">SNE25_14250</name>
</gene>
<evidence type="ECO:0000313" key="3">
    <source>
        <dbReference type="Proteomes" id="UP001324380"/>
    </source>
</evidence>
<evidence type="ECO:0000256" key="1">
    <source>
        <dbReference type="SAM" id="Phobius"/>
    </source>
</evidence>
<dbReference type="EMBL" id="CP139558">
    <property type="protein sequence ID" value="WPU96682.1"/>
    <property type="molecule type" value="Genomic_DNA"/>
</dbReference>
<dbReference type="RefSeq" id="WP_321565774.1">
    <property type="nucleotide sequence ID" value="NZ_CP139558.1"/>
</dbReference>
<keyword evidence="1" id="KW-1133">Transmembrane helix</keyword>
<accession>A0ABZ0TW27</accession>
<keyword evidence="3" id="KW-1185">Reference proteome</keyword>
<dbReference type="Proteomes" id="UP001324380">
    <property type="component" value="Chromosome"/>
</dbReference>
<sequence>MFNLPIPTDSLYKFAFMFGLLLIVFSFYYRDRQLDEYDKHQVIYQVDSLEKVKDDSNFQLSVDSDVMKGYTADLESKTKANLLTQQMIIQDLNDLVNQYPFILDDRKAAKIYKQETDTTIHAIYPIGVTMPYLQNFKEFCSRINSVLWEKNEKVINEYEFYSSKLELQERTFELLAHAGLLLFFPGLLLWYFQIQRPQDKLLKIQLAEAKKKVTITGRKHFEPKILPRPKVRNRV</sequence>
<organism evidence="2 3">
    <name type="scientific">Mucilaginibacter sabulilitoris</name>
    <dbReference type="NCBI Taxonomy" id="1173583"/>
    <lineage>
        <taxon>Bacteria</taxon>
        <taxon>Pseudomonadati</taxon>
        <taxon>Bacteroidota</taxon>
        <taxon>Sphingobacteriia</taxon>
        <taxon>Sphingobacteriales</taxon>
        <taxon>Sphingobacteriaceae</taxon>
        <taxon>Mucilaginibacter</taxon>
    </lineage>
</organism>
<reference evidence="2 3" key="1">
    <citation type="submission" date="2023-11" db="EMBL/GenBank/DDBJ databases">
        <title>Analysis of the Genomes of Mucilaginibacter gossypii cycad 4 and M. sabulilitoris SNA2: microbes with the potential for plant growth promotion.</title>
        <authorList>
            <person name="Hirsch A.M."/>
            <person name="Humm E."/>
            <person name="Rubbi M."/>
            <person name="Del Vecchio G."/>
            <person name="Ha S.M."/>
            <person name="Pellegrini M."/>
            <person name="Gunsalus R.P."/>
        </authorList>
    </citation>
    <scope>NUCLEOTIDE SEQUENCE [LARGE SCALE GENOMIC DNA]</scope>
    <source>
        <strain evidence="2 3">SNA2</strain>
    </source>
</reference>
<name>A0ABZ0TW27_9SPHI</name>
<keyword evidence="1" id="KW-0812">Transmembrane</keyword>
<feature type="transmembrane region" description="Helical" evidence="1">
    <location>
        <begin position="12"/>
        <end position="29"/>
    </location>
</feature>